<evidence type="ECO:0000256" key="3">
    <source>
        <dbReference type="ARBA" id="ARBA00022679"/>
    </source>
</evidence>
<dbReference type="Pfam" id="PF07714">
    <property type="entry name" value="PK_Tyr_Ser-Thr"/>
    <property type="match status" value="1"/>
</dbReference>
<dbReference type="PROSITE" id="PS50011">
    <property type="entry name" value="PROTEIN_KINASE_DOM"/>
    <property type="match status" value="1"/>
</dbReference>
<evidence type="ECO:0000256" key="10">
    <source>
        <dbReference type="ARBA" id="ARBA00023136"/>
    </source>
</evidence>
<dbReference type="ExpressionAtlas" id="A0A0Q3FQQ4">
    <property type="expression patterns" value="baseline and differential"/>
</dbReference>
<dbReference type="OrthoDB" id="664115at2759"/>
<dbReference type="CDD" id="cd00054">
    <property type="entry name" value="EGF_CA"/>
    <property type="match status" value="1"/>
</dbReference>
<dbReference type="InterPro" id="IPR011009">
    <property type="entry name" value="Kinase-like_dom_sf"/>
</dbReference>
<dbReference type="GO" id="GO:0005886">
    <property type="term" value="C:plasma membrane"/>
    <property type="evidence" value="ECO:0000318"/>
    <property type="project" value="GO_Central"/>
</dbReference>
<reference evidence="16" key="2">
    <citation type="submission" date="2017-06" db="EMBL/GenBank/DDBJ databases">
        <title>WGS assembly of Brachypodium distachyon.</title>
        <authorList>
            <consortium name="The International Brachypodium Initiative"/>
            <person name="Lucas S."/>
            <person name="Harmon-Smith M."/>
            <person name="Lail K."/>
            <person name="Tice H."/>
            <person name="Grimwood J."/>
            <person name="Bruce D."/>
            <person name="Barry K."/>
            <person name="Shu S."/>
            <person name="Lindquist E."/>
            <person name="Wang M."/>
            <person name="Pitluck S."/>
            <person name="Vogel J.P."/>
            <person name="Garvin D.F."/>
            <person name="Mockler T.C."/>
            <person name="Schmutz J."/>
            <person name="Rokhsar D."/>
            <person name="Bevan M.W."/>
        </authorList>
    </citation>
    <scope>NUCLEOTIDE SEQUENCE</scope>
    <source>
        <strain evidence="16">Bd21</strain>
    </source>
</reference>
<dbReference type="FunFam" id="1.10.510.10:FF:000084">
    <property type="entry name" value="Wall-associated receptor kinase 2"/>
    <property type="match status" value="1"/>
</dbReference>
<dbReference type="STRING" id="15368.A0A0Q3FQQ4"/>
<dbReference type="InterPro" id="IPR008271">
    <property type="entry name" value="Ser/Thr_kinase_AS"/>
</dbReference>
<evidence type="ECO:0000259" key="15">
    <source>
        <dbReference type="PROSITE" id="PS50011"/>
    </source>
</evidence>
<reference evidence="16 17" key="1">
    <citation type="journal article" date="2010" name="Nature">
        <title>Genome sequencing and analysis of the model grass Brachypodium distachyon.</title>
        <authorList>
            <consortium name="International Brachypodium Initiative"/>
        </authorList>
    </citation>
    <scope>NUCLEOTIDE SEQUENCE [LARGE SCALE GENOMIC DNA]</scope>
    <source>
        <strain evidence="16 17">Bd21</strain>
    </source>
</reference>
<dbReference type="Pfam" id="PF13947">
    <property type="entry name" value="GUB_WAK_bind"/>
    <property type="match status" value="1"/>
</dbReference>
<dbReference type="SMART" id="SM00220">
    <property type="entry name" value="S_TKc"/>
    <property type="match status" value="1"/>
</dbReference>
<feature type="binding site" evidence="13">
    <location>
        <position position="510"/>
    </location>
    <ligand>
        <name>ATP</name>
        <dbReference type="ChEBI" id="CHEBI:30616"/>
    </ligand>
</feature>
<keyword evidence="3" id="KW-0808">Transferase</keyword>
<keyword evidence="11" id="KW-1015">Disulfide bond</keyword>
<name>A0A0Q3FQQ4_BRADI</name>
<dbReference type="Gene3D" id="2.10.25.10">
    <property type="entry name" value="Laminin"/>
    <property type="match status" value="1"/>
</dbReference>
<dbReference type="PANTHER" id="PTHR27005:SF215">
    <property type="entry name" value="OS09G0562600 PROTEIN"/>
    <property type="match status" value="1"/>
</dbReference>
<dbReference type="FunFam" id="2.10.25.10:FF:000355">
    <property type="entry name" value="Wall-associated receptor kinase 3"/>
    <property type="match status" value="1"/>
</dbReference>
<dbReference type="CDD" id="cd14066">
    <property type="entry name" value="STKc_IRAK"/>
    <property type="match status" value="1"/>
</dbReference>
<dbReference type="EMBL" id="CM000882">
    <property type="protein sequence ID" value="KQK00429.2"/>
    <property type="molecule type" value="Genomic_DNA"/>
</dbReference>
<evidence type="ECO:0000256" key="11">
    <source>
        <dbReference type="ARBA" id="ARBA00023157"/>
    </source>
</evidence>
<feature type="transmembrane region" description="Helical" evidence="14">
    <location>
        <begin position="405"/>
        <end position="428"/>
    </location>
</feature>
<keyword evidence="2" id="KW-0723">Serine/threonine-protein kinase</keyword>
<dbReference type="SMART" id="SM00179">
    <property type="entry name" value="EGF_CA"/>
    <property type="match status" value="1"/>
</dbReference>
<evidence type="ECO:0000256" key="7">
    <source>
        <dbReference type="ARBA" id="ARBA00022777"/>
    </source>
</evidence>
<dbReference type="InterPro" id="IPR017441">
    <property type="entry name" value="Protein_kinase_ATP_BS"/>
</dbReference>
<dbReference type="Gramene" id="KQK00429">
    <property type="protein sequence ID" value="KQK00429"/>
    <property type="gene ID" value="BRADI_3g49770v3"/>
</dbReference>
<dbReference type="GO" id="GO:0030247">
    <property type="term" value="F:polysaccharide binding"/>
    <property type="evidence" value="ECO:0007669"/>
    <property type="project" value="InterPro"/>
</dbReference>
<dbReference type="SUPFAM" id="SSF56112">
    <property type="entry name" value="Protein kinase-like (PK-like)"/>
    <property type="match status" value="1"/>
</dbReference>
<evidence type="ECO:0000256" key="4">
    <source>
        <dbReference type="ARBA" id="ARBA00022692"/>
    </source>
</evidence>
<keyword evidence="8 13" id="KW-0067">ATP-binding</keyword>
<accession>A0A0Q3FQQ4</accession>
<evidence type="ECO:0000256" key="2">
    <source>
        <dbReference type="ARBA" id="ARBA00022527"/>
    </source>
</evidence>
<evidence type="ECO:0000313" key="18">
    <source>
        <dbReference type="Proteomes" id="UP000008810"/>
    </source>
</evidence>
<dbReference type="PROSITE" id="PS00108">
    <property type="entry name" value="PROTEIN_KINASE_ST"/>
    <property type="match status" value="1"/>
</dbReference>
<keyword evidence="7" id="KW-0418">Kinase</keyword>
<keyword evidence="4 14" id="KW-0812">Transmembrane</keyword>
<dbReference type="EnsemblPlants" id="KQK00429">
    <property type="protein sequence ID" value="KQK00429"/>
    <property type="gene ID" value="BRADI_3g49770v3"/>
</dbReference>
<dbReference type="FunFam" id="3.30.200.20:FF:000043">
    <property type="entry name" value="Wall-associated receptor kinase 2"/>
    <property type="match status" value="1"/>
</dbReference>
<dbReference type="PROSITE" id="PS00107">
    <property type="entry name" value="PROTEIN_KINASE_ATP"/>
    <property type="match status" value="1"/>
</dbReference>
<evidence type="ECO:0000256" key="13">
    <source>
        <dbReference type="PROSITE-ProRule" id="PRU10141"/>
    </source>
</evidence>
<evidence type="ECO:0000256" key="1">
    <source>
        <dbReference type="ARBA" id="ARBA00004479"/>
    </source>
</evidence>
<dbReference type="InterPro" id="IPR018097">
    <property type="entry name" value="EGF_Ca-bd_CS"/>
</dbReference>
<gene>
    <name evidence="17" type="primary">LOC100823387</name>
    <name evidence="16" type="ORF">BRADI_3g49770v3</name>
</gene>
<evidence type="ECO:0000256" key="8">
    <source>
        <dbReference type="ARBA" id="ARBA00022840"/>
    </source>
</evidence>
<proteinExistence type="predicted"/>
<evidence type="ECO:0000256" key="6">
    <source>
        <dbReference type="ARBA" id="ARBA00022741"/>
    </source>
</evidence>
<dbReference type="SUPFAM" id="SSF57196">
    <property type="entry name" value="EGF/Laminin"/>
    <property type="match status" value="1"/>
</dbReference>
<keyword evidence="18" id="KW-1185">Reference proteome</keyword>
<dbReference type="PROSITE" id="PS01187">
    <property type="entry name" value="EGF_CA"/>
    <property type="match status" value="1"/>
</dbReference>
<evidence type="ECO:0000256" key="14">
    <source>
        <dbReference type="SAM" id="Phobius"/>
    </source>
</evidence>
<dbReference type="InterPro" id="IPR000719">
    <property type="entry name" value="Prot_kinase_dom"/>
</dbReference>
<dbReference type="InterPro" id="IPR001245">
    <property type="entry name" value="Ser-Thr/Tyr_kinase_cat_dom"/>
</dbReference>
<dbReference type="InterPro" id="IPR001881">
    <property type="entry name" value="EGF-like_Ca-bd_dom"/>
</dbReference>
<dbReference type="GO" id="GO:0005524">
    <property type="term" value="F:ATP binding"/>
    <property type="evidence" value="ECO:0007669"/>
    <property type="project" value="UniProtKB-UniRule"/>
</dbReference>
<dbReference type="InterPro" id="IPR025287">
    <property type="entry name" value="WAK_GUB"/>
</dbReference>
<feature type="domain" description="Protein kinase" evidence="15">
    <location>
        <begin position="481"/>
        <end position="749"/>
    </location>
</feature>
<evidence type="ECO:0000256" key="9">
    <source>
        <dbReference type="ARBA" id="ARBA00022989"/>
    </source>
</evidence>
<reference evidence="17" key="3">
    <citation type="submission" date="2018-08" db="UniProtKB">
        <authorList>
            <consortium name="EnsemblPlants"/>
        </authorList>
    </citation>
    <scope>IDENTIFICATION</scope>
    <source>
        <strain evidence="17">cv. Bd21</strain>
    </source>
</reference>
<keyword evidence="6 13" id="KW-0547">Nucleotide-binding</keyword>
<dbReference type="KEGG" id="bdi:100823387"/>
<dbReference type="GO" id="GO:0007166">
    <property type="term" value="P:cell surface receptor signaling pathway"/>
    <property type="evidence" value="ECO:0000318"/>
    <property type="project" value="GO_Central"/>
</dbReference>
<dbReference type="InterPro" id="IPR045274">
    <property type="entry name" value="WAK-like"/>
</dbReference>
<dbReference type="GeneID" id="100823387"/>
<dbReference type="AlphaFoldDB" id="A0A0Q3FQQ4"/>
<evidence type="ECO:0000256" key="12">
    <source>
        <dbReference type="ARBA" id="ARBA00023180"/>
    </source>
</evidence>
<evidence type="ECO:0000313" key="16">
    <source>
        <dbReference type="EMBL" id="KQK00429.2"/>
    </source>
</evidence>
<protein>
    <recommendedName>
        <fullName evidence="15">Protein kinase domain-containing protein</fullName>
    </recommendedName>
</protein>
<dbReference type="GO" id="GO:0005509">
    <property type="term" value="F:calcium ion binding"/>
    <property type="evidence" value="ECO:0007669"/>
    <property type="project" value="InterPro"/>
</dbReference>
<dbReference type="Gene3D" id="1.10.510.10">
    <property type="entry name" value="Transferase(Phosphotransferase) domain 1"/>
    <property type="match status" value="1"/>
</dbReference>
<dbReference type="PANTHER" id="PTHR27005">
    <property type="entry name" value="WALL-ASSOCIATED RECEPTOR KINASE-LIKE 21"/>
    <property type="match status" value="1"/>
</dbReference>
<keyword evidence="9 14" id="KW-1133">Transmembrane helix</keyword>
<keyword evidence="5" id="KW-0732">Signal</keyword>
<organism evidence="16">
    <name type="scientific">Brachypodium distachyon</name>
    <name type="common">Purple false brome</name>
    <name type="synonym">Trachynia distachya</name>
    <dbReference type="NCBI Taxonomy" id="15368"/>
    <lineage>
        <taxon>Eukaryota</taxon>
        <taxon>Viridiplantae</taxon>
        <taxon>Streptophyta</taxon>
        <taxon>Embryophyta</taxon>
        <taxon>Tracheophyta</taxon>
        <taxon>Spermatophyta</taxon>
        <taxon>Magnoliopsida</taxon>
        <taxon>Liliopsida</taxon>
        <taxon>Poales</taxon>
        <taxon>Poaceae</taxon>
        <taxon>BOP clade</taxon>
        <taxon>Pooideae</taxon>
        <taxon>Stipodae</taxon>
        <taxon>Brachypodieae</taxon>
        <taxon>Brachypodium</taxon>
    </lineage>
</organism>
<keyword evidence="10 14" id="KW-0472">Membrane</keyword>
<dbReference type="GO" id="GO:0004674">
    <property type="term" value="F:protein serine/threonine kinase activity"/>
    <property type="evidence" value="ECO:0007669"/>
    <property type="project" value="UniProtKB-KW"/>
</dbReference>
<sequence>MNRCSRVQKSQNYQAQNHIMARITISASAILIAAAGLLLSPLSAGGLAVSPPSPSPSPRAIGLPGCETSCGDVSVPYPFGMGPSRCYWPGFNLTCDRRRNPPRLLLGYDSVLRVAEISLRNSTVRVIHTGSVVYTPSVIYNTTAQDWNVSFGNCFTGGGGAPYTLSSSNELILTGCNAQATLLGLGDAGNANTGTNDNIISGCASFCSSTIKPYAGGVASGHDKYCSGMGCCQAPISTDSTPKELQFRWFNRNHSRDLIPLPVYVFVAEEGWFDQRWVTDELVQKLEPPSAAALEVPLIIRWEVARDVNSHPNCSGEVARSLCKSKHSDCNQENRGYSCKCWNGYDGNPYIADGCQDINECERPEEHGCFGGCTNLLGTFQCWCPLGTHGDHTLRNGCVKPVTGLILIGVGLGLVGILIMILPATLVIRKIKKFIDAKDLKRKFFKQNRGQLLQQLVSQRTDVAERMIITLEELKKATKNFDKSHELGGGGHGIVYKGILSDLHVVAIKKSKIVIQQEIDEFINEVVILSQINHKNIVKLLGCCLEVEVPLLVYEFISNGTLHDHLHTNGHISLSWNKRMRIGIEIAKALAYLHSATSIPVIHRDIKSTNILLDDTLTAKVSDFGASRYIQIDETGVTTKVQGTIGYLDPMYYQTGRLTEKSDVYSFGVVLVELLTRKKPFLYLSSEGDAGLVDHFLTLLAESNLVEILDPQILEEGGEEIKEVAKIAAVCIKFRGEDRPTMRQVEMALEGIQASKEHISNNFSIEKSVDNNIKRNFFSTQEARTKLGATRIYSLEEEFLMSARYPR</sequence>
<dbReference type="Gene3D" id="3.30.200.20">
    <property type="entry name" value="Phosphorylase Kinase, domain 1"/>
    <property type="match status" value="1"/>
</dbReference>
<dbReference type="RefSeq" id="XP_003572744.2">
    <property type="nucleotide sequence ID" value="XM_003572696.4"/>
</dbReference>
<comment type="subcellular location">
    <subcellularLocation>
        <location evidence="1">Membrane</location>
        <topology evidence="1">Single-pass type I membrane protein</topology>
    </subcellularLocation>
</comment>
<evidence type="ECO:0000256" key="5">
    <source>
        <dbReference type="ARBA" id="ARBA00022729"/>
    </source>
</evidence>
<keyword evidence="12" id="KW-0325">Glycoprotein</keyword>
<evidence type="ECO:0000313" key="17">
    <source>
        <dbReference type="EnsemblPlants" id="KQK00429"/>
    </source>
</evidence>
<dbReference type="Proteomes" id="UP000008810">
    <property type="component" value="Chromosome 3"/>
</dbReference>